<dbReference type="SUPFAM" id="SSF109854">
    <property type="entry name" value="DinB/YfiT-like putative metalloenzymes"/>
    <property type="match status" value="1"/>
</dbReference>
<comment type="caution">
    <text evidence="2">The sequence shown here is derived from an EMBL/GenBank/DDBJ whole genome shotgun (WGS) entry which is preliminary data.</text>
</comment>
<dbReference type="STRING" id="153721.MYP_3855"/>
<dbReference type="RefSeq" id="WP_045466792.1">
    <property type="nucleotide sequence ID" value="NZ_BBLT01000008.1"/>
</dbReference>
<dbReference type="InterPro" id="IPR024775">
    <property type="entry name" value="DinB-like"/>
</dbReference>
<dbReference type="EMBL" id="BBLT01000008">
    <property type="protein sequence ID" value="GAL86625.1"/>
    <property type="molecule type" value="Genomic_DNA"/>
</dbReference>
<dbReference type="Pfam" id="PF12867">
    <property type="entry name" value="DinB_2"/>
    <property type="match status" value="1"/>
</dbReference>
<accession>A0A098LI34</accession>
<dbReference type="InterPro" id="IPR034660">
    <property type="entry name" value="DinB/YfiT-like"/>
</dbReference>
<sequence>MIPETELSKLKFPIGPFVSPSDLSTAELDALVKTIEEAPSKYRELAKRLSPSDLAKTYREGSWNVHQLYNHVADIQLVHYFRMKKAITENDYKEITLINIDAWAHTRDNMNSPIDDSLLMFEGIAKRFAFLIRSLTPEQLELSYYHPFRKITLNQKQAIAMAAWHVKHHYAHLLIATGLEE</sequence>
<evidence type="ECO:0000313" key="3">
    <source>
        <dbReference type="Proteomes" id="UP000030185"/>
    </source>
</evidence>
<feature type="domain" description="DinB-like" evidence="1">
    <location>
        <begin position="35"/>
        <end position="172"/>
    </location>
</feature>
<proteinExistence type="predicted"/>
<name>A0A098LI34_9BACT</name>
<dbReference type="AlphaFoldDB" id="A0A098LI34"/>
<dbReference type="Proteomes" id="UP000030185">
    <property type="component" value="Unassembled WGS sequence"/>
</dbReference>
<dbReference type="eggNOG" id="COG2318">
    <property type="taxonomic scope" value="Bacteria"/>
</dbReference>
<keyword evidence="3" id="KW-1185">Reference proteome</keyword>
<dbReference type="OrthoDB" id="9796039at2"/>
<evidence type="ECO:0000313" key="2">
    <source>
        <dbReference type="EMBL" id="GAL86625.1"/>
    </source>
</evidence>
<organism evidence="2 3">
    <name type="scientific">Sporocytophaga myxococcoides</name>
    <dbReference type="NCBI Taxonomy" id="153721"/>
    <lineage>
        <taxon>Bacteria</taxon>
        <taxon>Pseudomonadati</taxon>
        <taxon>Bacteroidota</taxon>
        <taxon>Cytophagia</taxon>
        <taxon>Cytophagales</taxon>
        <taxon>Cytophagaceae</taxon>
        <taxon>Sporocytophaga</taxon>
    </lineage>
</organism>
<gene>
    <name evidence="2" type="ORF">MYP_3855</name>
</gene>
<protein>
    <recommendedName>
        <fullName evidence="1">DinB-like domain-containing protein</fullName>
    </recommendedName>
</protein>
<evidence type="ECO:0000259" key="1">
    <source>
        <dbReference type="Pfam" id="PF12867"/>
    </source>
</evidence>
<dbReference type="Gene3D" id="1.20.120.450">
    <property type="entry name" value="dinb family like domain"/>
    <property type="match status" value="1"/>
</dbReference>
<reference evidence="2 3" key="1">
    <citation type="submission" date="2014-09" db="EMBL/GenBank/DDBJ databases">
        <title>Sporocytophaga myxococcoides PG-01 genome sequencing.</title>
        <authorList>
            <person name="Liu L."/>
            <person name="Gao P.J."/>
            <person name="Chen G.J."/>
            <person name="Wang L.S."/>
        </authorList>
    </citation>
    <scope>NUCLEOTIDE SEQUENCE [LARGE SCALE GENOMIC DNA]</scope>
    <source>
        <strain evidence="2 3">PG-01</strain>
    </source>
</reference>